<gene>
    <name evidence="3" type="ORF">SAMN05216555_10375</name>
</gene>
<evidence type="ECO:0000256" key="2">
    <source>
        <dbReference type="SAM" id="SignalP"/>
    </source>
</evidence>
<accession>A0A1G8LIE9</accession>
<organism evidence="3 4">
    <name type="scientific">Arthrobacter cupressi</name>
    <dbReference type="NCBI Taxonomy" id="1045773"/>
    <lineage>
        <taxon>Bacteria</taxon>
        <taxon>Bacillati</taxon>
        <taxon>Actinomycetota</taxon>
        <taxon>Actinomycetes</taxon>
        <taxon>Micrococcales</taxon>
        <taxon>Micrococcaceae</taxon>
        <taxon>Arthrobacter</taxon>
    </lineage>
</organism>
<feature type="chain" id="PRO_5010346847" evidence="2">
    <location>
        <begin position="21"/>
        <end position="230"/>
    </location>
</feature>
<feature type="region of interest" description="Disordered" evidence="1">
    <location>
        <begin position="17"/>
        <end position="42"/>
    </location>
</feature>
<sequence length="230" mass="23109">MVTVGAVTMSLLGPANTAVASENTTEDSSSTQESTQTATESVDSLAAAVDAATSPELSTLDVSAIATPSGLTAESGPVETRIPVDATEPVSSTLATSEGEVEISVGIGDASDDLSGVLAADGTVVYLAPGGTSHTVQPTLEGFRIHSVIEDAGASTEIVHDINLPEGAKLVPAKDMPQTGDAQAAAGAVYVVGADGSTIGGVHVSLGERRRGKGCRHSIRDRFRKAGAVR</sequence>
<feature type="signal peptide" evidence="2">
    <location>
        <begin position="1"/>
        <end position="20"/>
    </location>
</feature>
<dbReference type="Proteomes" id="UP000182130">
    <property type="component" value="Unassembled WGS sequence"/>
</dbReference>
<reference evidence="4" key="1">
    <citation type="submission" date="2016-10" db="EMBL/GenBank/DDBJ databases">
        <authorList>
            <person name="Varghese N."/>
            <person name="Submissions S."/>
        </authorList>
    </citation>
    <scope>NUCLEOTIDE SEQUENCE [LARGE SCALE GENOMIC DNA]</scope>
    <source>
        <strain evidence="4">CGMCC 1.10783</strain>
    </source>
</reference>
<proteinExistence type="predicted"/>
<evidence type="ECO:0000256" key="1">
    <source>
        <dbReference type="SAM" id="MobiDB-lite"/>
    </source>
</evidence>
<dbReference type="AlphaFoldDB" id="A0A1G8LIE9"/>
<evidence type="ECO:0000313" key="3">
    <source>
        <dbReference type="EMBL" id="SDI55446.1"/>
    </source>
</evidence>
<keyword evidence="2" id="KW-0732">Signal</keyword>
<protein>
    <submittedName>
        <fullName evidence="3">Uncharacterized protein</fullName>
    </submittedName>
</protein>
<keyword evidence="4" id="KW-1185">Reference proteome</keyword>
<name>A0A1G8LIE9_9MICC</name>
<feature type="compositionally biased region" description="Low complexity" evidence="1">
    <location>
        <begin position="20"/>
        <end position="42"/>
    </location>
</feature>
<evidence type="ECO:0000313" key="4">
    <source>
        <dbReference type="Proteomes" id="UP000182130"/>
    </source>
</evidence>
<dbReference type="EMBL" id="FNEI01000003">
    <property type="protein sequence ID" value="SDI55446.1"/>
    <property type="molecule type" value="Genomic_DNA"/>
</dbReference>